<reference evidence="1 2" key="1">
    <citation type="submission" date="2018-06" db="EMBL/GenBank/DDBJ databases">
        <authorList>
            <consortium name="Pathogen Informatics"/>
            <person name="Doyle S."/>
        </authorList>
    </citation>
    <scope>NUCLEOTIDE SEQUENCE [LARGE SCALE GENOMIC DNA]</scope>
    <source>
        <strain evidence="1 2">NCTC13533</strain>
    </source>
</reference>
<protein>
    <submittedName>
        <fullName evidence="1">Uncharacterized protein</fullName>
    </submittedName>
</protein>
<proteinExistence type="predicted"/>
<dbReference type="Proteomes" id="UP000255224">
    <property type="component" value="Unassembled WGS sequence"/>
</dbReference>
<evidence type="ECO:0000313" key="2">
    <source>
        <dbReference type="Proteomes" id="UP000255224"/>
    </source>
</evidence>
<sequence length="45" mass="5273">MTAESMEAKFIKPAGSTFFVKDGKITNTFYLYPFKQIQREKDIDH</sequence>
<accession>A0A376E6D0</accession>
<name>A0A376E6D0_CHRCU</name>
<gene>
    <name evidence="1" type="ORF">NCTC13533_03417</name>
</gene>
<evidence type="ECO:0000313" key="1">
    <source>
        <dbReference type="EMBL" id="STD03202.1"/>
    </source>
</evidence>
<dbReference type="EMBL" id="UFVQ01000003">
    <property type="protein sequence ID" value="STD03202.1"/>
    <property type="molecule type" value="Genomic_DNA"/>
</dbReference>
<organism evidence="1 2">
    <name type="scientific">Chryseobacterium carnipullorum</name>
    <dbReference type="NCBI Taxonomy" id="1124835"/>
    <lineage>
        <taxon>Bacteria</taxon>
        <taxon>Pseudomonadati</taxon>
        <taxon>Bacteroidota</taxon>
        <taxon>Flavobacteriia</taxon>
        <taxon>Flavobacteriales</taxon>
        <taxon>Weeksellaceae</taxon>
        <taxon>Chryseobacterium group</taxon>
        <taxon>Chryseobacterium</taxon>
    </lineage>
</organism>
<dbReference type="AlphaFoldDB" id="A0A376E6D0"/>